<evidence type="ECO:0000313" key="3">
    <source>
        <dbReference type="Proteomes" id="UP000886865"/>
    </source>
</evidence>
<protein>
    <recommendedName>
        <fullName evidence="4">Alpha/beta hydrolase</fullName>
    </recommendedName>
</protein>
<proteinExistence type="predicted"/>
<dbReference type="EMBL" id="DVJQ01000018">
    <property type="protein sequence ID" value="HIS73775.1"/>
    <property type="molecule type" value="Genomic_DNA"/>
</dbReference>
<accession>A0A9D1JX51</accession>
<reference evidence="2" key="2">
    <citation type="journal article" date="2021" name="PeerJ">
        <title>Extensive microbial diversity within the chicken gut microbiome revealed by metagenomics and culture.</title>
        <authorList>
            <person name="Gilroy R."/>
            <person name="Ravi A."/>
            <person name="Getino M."/>
            <person name="Pursley I."/>
            <person name="Horton D.L."/>
            <person name="Alikhan N.F."/>
            <person name="Baker D."/>
            <person name="Gharbi K."/>
            <person name="Hall N."/>
            <person name="Watson M."/>
            <person name="Adriaenssens E.M."/>
            <person name="Foster-Nyarko E."/>
            <person name="Jarju S."/>
            <person name="Secka A."/>
            <person name="Antonio M."/>
            <person name="Oren A."/>
            <person name="Chaudhuri R.R."/>
            <person name="La Ragione R."/>
            <person name="Hildebrand F."/>
            <person name="Pallen M.J."/>
        </authorList>
    </citation>
    <scope>NUCLEOTIDE SEQUENCE</scope>
    <source>
        <strain evidence="2">CHK152-2871</strain>
    </source>
</reference>
<gene>
    <name evidence="2" type="ORF">IAA86_01995</name>
</gene>
<dbReference type="AlphaFoldDB" id="A0A9D1JX51"/>
<dbReference type="Proteomes" id="UP000886865">
    <property type="component" value="Unassembled WGS sequence"/>
</dbReference>
<name>A0A9D1JX51_9BACT</name>
<evidence type="ECO:0000256" key="1">
    <source>
        <dbReference type="SAM" id="SignalP"/>
    </source>
</evidence>
<organism evidence="2 3">
    <name type="scientific">Candidatus Galligastranaerophilus intestinavium</name>
    <dbReference type="NCBI Taxonomy" id="2840836"/>
    <lineage>
        <taxon>Bacteria</taxon>
        <taxon>Candidatus Galligastranaerophilus</taxon>
    </lineage>
</organism>
<keyword evidence="1" id="KW-0732">Signal</keyword>
<feature type="signal peptide" evidence="1">
    <location>
        <begin position="1"/>
        <end position="20"/>
    </location>
</feature>
<evidence type="ECO:0000313" key="2">
    <source>
        <dbReference type="EMBL" id="HIS73775.1"/>
    </source>
</evidence>
<comment type="caution">
    <text evidence="2">The sequence shown here is derived from an EMBL/GenBank/DDBJ whole genome shotgun (WGS) entry which is preliminary data.</text>
</comment>
<sequence length="378" mass="43613">MRKFLLFILLFASLTNTCYAQGKINFIYINGSNTNDEKQKNWFFSGVEKFHPIFVKKILGDDFMSKNLAQEGKYTISNEPNYLFWGDLTKYEIERLNKDINILKRTSPRLAQFTRRFISMCFHDAIWISKFPNMMPVLDMLQEQILEADKNGDKVVLMGYSAGTFVTYQYFLTKLPVIEIKKIVEQLNVTGKQDEFDKSTKCKNTCLDALFRADILTYNLTGRLVANPNDNLLKQGLANIDNYTDKYCAPKDTIKGVVNYASPIALFYSDLADPKYKTEQISTLAYKYLIENNIFFLNVNYADDPLGIPVSKNLTFEETKNITNLPIAKGGGFYYDKSDIASPRPFFLAHTSYWATAKKFSDTIIKAYNEGYSYFYNY</sequence>
<feature type="chain" id="PRO_5039676578" description="Alpha/beta hydrolase" evidence="1">
    <location>
        <begin position="21"/>
        <end position="378"/>
    </location>
</feature>
<evidence type="ECO:0008006" key="4">
    <source>
        <dbReference type="Google" id="ProtNLM"/>
    </source>
</evidence>
<reference evidence="2" key="1">
    <citation type="submission" date="2020-10" db="EMBL/GenBank/DDBJ databases">
        <authorList>
            <person name="Gilroy R."/>
        </authorList>
    </citation>
    <scope>NUCLEOTIDE SEQUENCE</scope>
    <source>
        <strain evidence="2">CHK152-2871</strain>
    </source>
</reference>